<dbReference type="AlphaFoldDB" id="A0AAV9DR40"/>
<keyword evidence="2" id="KW-1185">Reference proteome</keyword>
<evidence type="ECO:0000313" key="2">
    <source>
        <dbReference type="Proteomes" id="UP001180020"/>
    </source>
</evidence>
<proteinExistence type="predicted"/>
<sequence length="79" mass="9371">MVRKTKAQKRASADHLAKRWVYSKRLWWRCLRRGNAARQERHNKARIVDATAMIASEYSSEWWISMMSAYVSQAKEETP</sequence>
<gene>
    <name evidence="1" type="ORF">QJS10_CPB11g00240</name>
</gene>
<protein>
    <submittedName>
        <fullName evidence="1">Uncharacterized protein</fullName>
    </submittedName>
</protein>
<reference evidence="1" key="2">
    <citation type="submission" date="2023-06" db="EMBL/GenBank/DDBJ databases">
        <authorList>
            <person name="Ma L."/>
            <person name="Liu K.-W."/>
            <person name="Li Z."/>
            <person name="Hsiao Y.-Y."/>
            <person name="Qi Y."/>
            <person name="Fu T."/>
            <person name="Tang G."/>
            <person name="Zhang D."/>
            <person name="Sun W.-H."/>
            <person name="Liu D.-K."/>
            <person name="Li Y."/>
            <person name="Chen G.-Z."/>
            <person name="Liu X.-D."/>
            <person name="Liao X.-Y."/>
            <person name="Jiang Y.-T."/>
            <person name="Yu X."/>
            <person name="Hao Y."/>
            <person name="Huang J."/>
            <person name="Zhao X.-W."/>
            <person name="Ke S."/>
            <person name="Chen Y.-Y."/>
            <person name="Wu W.-L."/>
            <person name="Hsu J.-L."/>
            <person name="Lin Y.-F."/>
            <person name="Huang M.-D."/>
            <person name="Li C.-Y."/>
            <person name="Huang L."/>
            <person name="Wang Z.-W."/>
            <person name="Zhao X."/>
            <person name="Zhong W.-Y."/>
            <person name="Peng D.-H."/>
            <person name="Ahmad S."/>
            <person name="Lan S."/>
            <person name="Zhang J.-S."/>
            <person name="Tsai W.-C."/>
            <person name="Van De Peer Y."/>
            <person name="Liu Z.-J."/>
        </authorList>
    </citation>
    <scope>NUCLEOTIDE SEQUENCE</scope>
    <source>
        <strain evidence="1">CP</strain>
        <tissue evidence="1">Leaves</tissue>
    </source>
</reference>
<organism evidence="1 2">
    <name type="scientific">Acorus calamus</name>
    <name type="common">Sweet flag</name>
    <dbReference type="NCBI Taxonomy" id="4465"/>
    <lineage>
        <taxon>Eukaryota</taxon>
        <taxon>Viridiplantae</taxon>
        <taxon>Streptophyta</taxon>
        <taxon>Embryophyta</taxon>
        <taxon>Tracheophyta</taxon>
        <taxon>Spermatophyta</taxon>
        <taxon>Magnoliopsida</taxon>
        <taxon>Liliopsida</taxon>
        <taxon>Acoraceae</taxon>
        <taxon>Acorus</taxon>
    </lineage>
</organism>
<dbReference type="EMBL" id="JAUJYO010000011">
    <property type="protein sequence ID" value="KAK1303449.1"/>
    <property type="molecule type" value="Genomic_DNA"/>
</dbReference>
<reference evidence="1" key="1">
    <citation type="journal article" date="2023" name="Nat. Commun.">
        <title>Diploid and tetraploid genomes of Acorus and the evolution of monocots.</title>
        <authorList>
            <person name="Ma L."/>
            <person name="Liu K.W."/>
            <person name="Li Z."/>
            <person name="Hsiao Y.Y."/>
            <person name="Qi Y."/>
            <person name="Fu T."/>
            <person name="Tang G.D."/>
            <person name="Zhang D."/>
            <person name="Sun W.H."/>
            <person name="Liu D.K."/>
            <person name="Li Y."/>
            <person name="Chen G.Z."/>
            <person name="Liu X.D."/>
            <person name="Liao X.Y."/>
            <person name="Jiang Y.T."/>
            <person name="Yu X."/>
            <person name="Hao Y."/>
            <person name="Huang J."/>
            <person name="Zhao X.W."/>
            <person name="Ke S."/>
            <person name="Chen Y.Y."/>
            <person name="Wu W.L."/>
            <person name="Hsu J.L."/>
            <person name="Lin Y.F."/>
            <person name="Huang M.D."/>
            <person name="Li C.Y."/>
            <person name="Huang L."/>
            <person name="Wang Z.W."/>
            <person name="Zhao X."/>
            <person name="Zhong W.Y."/>
            <person name="Peng D.H."/>
            <person name="Ahmad S."/>
            <person name="Lan S."/>
            <person name="Zhang J.S."/>
            <person name="Tsai W.C."/>
            <person name="Van de Peer Y."/>
            <person name="Liu Z.J."/>
        </authorList>
    </citation>
    <scope>NUCLEOTIDE SEQUENCE</scope>
    <source>
        <strain evidence="1">CP</strain>
    </source>
</reference>
<evidence type="ECO:0000313" key="1">
    <source>
        <dbReference type="EMBL" id="KAK1303449.1"/>
    </source>
</evidence>
<name>A0AAV9DR40_ACOCL</name>
<accession>A0AAV9DR40</accession>
<comment type="caution">
    <text evidence="1">The sequence shown here is derived from an EMBL/GenBank/DDBJ whole genome shotgun (WGS) entry which is preliminary data.</text>
</comment>
<dbReference type="Proteomes" id="UP001180020">
    <property type="component" value="Unassembled WGS sequence"/>
</dbReference>